<sequence length="63" mass="6654">MGRRILPSGRKQKALNFLAPFFQGADVLNAKANHGAQGAYGRKILSASLPPAAQGSSFVIIDE</sequence>
<dbReference type="AlphaFoldDB" id="A0A1Z5YXZ3"/>
<proteinExistence type="predicted"/>
<dbReference type="EMBL" id="JOMQ01000007">
    <property type="protein sequence ID" value="OUJ04181.1"/>
    <property type="molecule type" value="Genomic_DNA"/>
</dbReference>
<evidence type="ECO:0000313" key="2">
    <source>
        <dbReference type="Proteomes" id="UP000196086"/>
    </source>
</evidence>
<gene>
    <name evidence="1" type="ORF">HK14_13880</name>
</gene>
<dbReference type="Proteomes" id="UP000196086">
    <property type="component" value="Unassembled WGS sequence"/>
</dbReference>
<name>A0A1Z5YXZ3_9PROT</name>
<comment type="caution">
    <text evidence="1">The sequence shown here is derived from an EMBL/GenBank/DDBJ whole genome shotgun (WGS) entry which is preliminary data.</text>
</comment>
<accession>A0A1Z5YXZ3</accession>
<protein>
    <submittedName>
        <fullName evidence="1">Uncharacterized protein</fullName>
    </submittedName>
</protein>
<organism evidence="1 2">
    <name type="scientific">Acetobacter cibinongensis</name>
    <dbReference type="NCBI Taxonomy" id="146475"/>
    <lineage>
        <taxon>Bacteria</taxon>
        <taxon>Pseudomonadati</taxon>
        <taxon>Pseudomonadota</taxon>
        <taxon>Alphaproteobacteria</taxon>
        <taxon>Acetobacterales</taxon>
        <taxon>Acetobacteraceae</taxon>
        <taxon>Acetobacter</taxon>
    </lineage>
</organism>
<evidence type="ECO:0000313" key="1">
    <source>
        <dbReference type="EMBL" id="OUJ04181.1"/>
    </source>
</evidence>
<reference evidence="1 2" key="1">
    <citation type="submission" date="2014-06" db="EMBL/GenBank/DDBJ databases">
        <authorList>
            <person name="Ju J."/>
            <person name="Zhang J."/>
        </authorList>
    </citation>
    <scope>NUCLEOTIDE SEQUENCE [LARGE SCALE GENOMIC DNA]</scope>
    <source>
        <strain evidence="1 2">DsW_47</strain>
    </source>
</reference>